<keyword evidence="2" id="KW-1185">Reference proteome</keyword>
<dbReference type="SUPFAM" id="SSF55144">
    <property type="entry name" value="LigT-like"/>
    <property type="match status" value="1"/>
</dbReference>
<keyword evidence="1" id="KW-0436">Ligase</keyword>
<gene>
    <name evidence="1" type="ORF">E6C70_11070</name>
</gene>
<protein>
    <submittedName>
        <fullName evidence="1">2'-5' RNA ligase family protein</fullName>
    </submittedName>
</protein>
<dbReference type="AlphaFoldDB" id="A0A4S4FVB7"/>
<sequence>MGDVVSVELVLDAVTEALVRADWTRLAEARLSSMAAHPSPSNRPHITLLVRSRLDAIDVAEAARELPIRVVAGPPILFRHGDRGVLVRPVEPSEELLRLHRAVHAAAPAGDDAPHTAPGEWTPHITLARRLRVESLTDAQSLIDTELIGEAVALRRWDSRAASVTALPATQ</sequence>
<dbReference type="Gene3D" id="3.90.1140.10">
    <property type="entry name" value="Cyclic phosphodiesterase"/>
    <property type="match status" value="1"/>
</dbReference>
<dbReference type="Pfam" id="PF13563">
    <property type="entry name" value="2_5_RNA_ligase2"/>
    <property type="match status" value="1"/>
</dbReference>
<organism evidence="1 2">
    <name type="scientific">Orlajensenia flava</name>
    <dbReference type="NCBI Taxonomy" id="2565934"/>
    <lineage>
        <taxon>Bacteria</taxon>
        <taxon>Bacillati</taxon>
        <taxon>Actinomycetota</taxon>
        <taxon>Actinomycetes</taxon>
        <taxon>Micrococcales</taxon>
        <taxon>Microbacteriaceae</taxon>
        <taxon>Orlajensenia</taxon>
    </lineage>
</organism>
<dbReference type="RefSeq" id="WP_136424600.1">
    <property type="nucleotide sequence ID" value="NZ_SSSN01000007.1"/>
</dbReference>
<comment type="caution">
    <text evidence="1">The sequence shown here is derived from an EMBL/GenBank/DDBJ whole genome shotgun (WGS) entry which is preliminary data.</text>
</comment>
<name>A0A4S4FVB7_9MICO</name>
<dbReference type="Proteomes" id="UP000307380">
    <property type="component" value="Unassembled WGS sequence"/>
</dbReference>
<dbReference type="EMBL" id="SSSN01000007">
    <property type="protein sequence ID" value="THG33962.1"/>
    <property type="molecule type" value="Genomic_DNA"/>
</dbReference>
<evidence type="ECO:0000313" key="2">
    <source>
        <dbReference type="Proteomes" id="UP000307380"/>
    </source>
</evidence>
<dbReference type="OrthoDB" id="3397424at2"/>
<reference evidence="1 2" key="1">
    <citation type="submission" date="2019-04" db="EMBL/GenBank/DDBJ databases">
        <authorList>
            <person name="Jiang L."/>
        </authorList>
    </citation>
    <scope>NUCLEOTIDE SEQUENCE [LARGE SCALE GENOMIC DNA]</scope>
    <source>
        <strain evidence="1 2">YIM 131861</strain>
    </source>
</reference>
<dbReference type="InterPro" id="IPR009097">
    <property type="entry name" value="Cyclic_Pdiesterase"/>
</dbReference>
<proteinExistence type="predicted"/>
<evidence type="ECO:0000313" key="1">
    <source>
        <dbReference type="EMBL" id="THG33962.1"/>
    </source>
</evidence>
<dbReference type="GO" id="GO:0016874">
    <property type="term" value="F:ligase activity"/>
    <property type="evidence" value="ECO:0007669"/>
    <property type="project" value="UniProtKB-KW"/>
</dbReference>
<accession>A0A4S4FVB7</accession>